<protein>
    <recommendedName>
        <fullName evidence="4">ECF transporter S component</fullName>
    </recommendedName>
</protein>
<reference evidence="2 3" key="1">
    <citation type="journal article" date="2016" name="Nat. Commun.">
        <title>Thousands of microbial genomes shed light on interconnected biogeochemical processes in an aquifer system.</title>
        <authorList>
            <person name="Anantharaman K."/>
            <person name="Brown C.T."/>
            <person name="Hug L.A."/>
            <person name="Sharon I."/>
            <person name="Castelle C.J."/>
            <person name="Probst A.J."/>
            <person name="Thomas B.C."/>
            <person name="Singh A."/>
            <person name="Wilkins M.J."/>
            <person name="Karaoz U."/>
            <person name="Brodie E.L."/>
            <person name="Williams K.H."/>
            <person name="Hubbard S.S."/>
            <person name="Banfield J.F."/>
        </authorList>
    </citation>
    <scope>NUCLEOTIDE SEQUENCE [LARGE SCALE GENOMIC DNA]</scope>
</reference>
<keyword evidence="1" id="KW-0472">Membrane</keyword>
<feature type="transmembrane region" description="Helical" evidence="1">
    <location>
        <begin position="184"/>
        <end position="203"/>
    </location>
</feature>
<evidence type="ECO:0000313" key="2">
    <source>
        <dbReference type="EMBL" id="OGH94519.1"/>
    </source>
</evidence>
<feature type="transmembrane region" description="Helical" evidence="1">
    <location>
        <begin position="120"/>
        <end position="137"/>
    </location>
</feature>
<feature type="transmembrane region" description="Helical" evidence="1">
    <location>
        <begin position="6"/>
        <end position="27"/>
    </location>
</feature>
<evidence type="ECO:0008006" key="4">
    <source>
        <dbReference type="Google" id="ProtNLM"/>
    </source>
</evidence>
<organism evidence="2 3">
    <name type="scientific">Candidatus Magasanikbacteria bacterium RIFOXYD2_FULL_41_14</name>
    <dbReference type="NCBI Taxonomy" id="1798709"/>
    <lineage>
        <taxon>Bacteria</taxon>
        <taxon>Candidatus Magasanikiibacteriota</taxon>
    </lineage>
</organism>
<feature type="transmembrane region" description="Helical" evidence="1">
    <location>
        <begin position="144"/>
        <end position="164"/>
    </location>
</feature>
<keyword evidence="1" id="KW-0812">Transmembrane</keyword>
<evidence type="ECO:0000313" key="3">
    <source>
        <dbReference type="Proteomes" id="UP000178254"/>
    </source>
</evidence>
<keyword evidence="1" id="KW-1133">Transmembrane helix</keyword>
<evidence type="ECO:0000256" key="1">
    <source>
        <dbReference type="SAM" id="Phobius"/>
    </source>
</evidence>
<accession>A0A1F6PEE7</accession>
<name>A0A1F6PEE7_9BACT</name>
<gene>
    <name evidence="2" type="ORF">A2538_00025</name>
</gene>
<sequence length="220" mass="24752">MLNKKTKHNILLGILITFGIIIMQIPFTKIIGSNLQFSLFDFYGPVMGAFLGSIWGILVVAVMELINWAMHGFTITAGTMIRLLPMLFATLYFAKKSRVILLVPMVAMIGFWATPEGQKAWYYALYWLIPVVCYFVYDRSAIFRALGATFTAHAVGGVLFAWFIKLPAAVWIGLIPVVWKERGLMTIGIYLTYLAGQKLFALATKKWGVEMPQVVAQEKK</sequence>
<dbReference type="Proteomes" id="UP000178254">
    <property type="component" value="Unassembled WGS sequence"/>
</dbReference>
<proteinExistence type="predicted"/>
<dbReference type="STRING" id="1798709.A2538_00025"/>
<feature type="transmembrane region" description="Helical" evidence="1">
    <location>
        <begin position="68"/>
        <end position="92"/>
    </location>
</feature>
<feature type="transmembrane region" description="Helical" evidence="1">
    <location>
        <begin position="99"/>
        <end position="114"/>
    </location>
</feature>
<feature type="transmembrane region" description="Helical" evidence="1">
    <location>
        <begin position="39"/>
        <end position="62"/>
    </location>
</feature>
<dbReference type="EMBL" id="MFRE01000008">
    <property type="protein sequence ID" value="OGH94519.1"/>
    <property type="molecule type" value="Genomic_DNA"/>
</dbReference>
<comment type="caution">
    <text evidence="2">The sequence shown here is derived from an EMBL/GenBank/DDBJ whole genome shotgun (WGS) entry which is preliminary data.</text>
</comment>
<dbReference type="AlphaFoldDB" id="A0A1F6PEE7"/>